<reference evidence="3 5" key="1">
    <citation type="journal article" date="2019" name="Nat. Med.">
        <title>A library of human gut bacterial isolates paired with longitudinal multiomics data enables mechanistic microbiome research.</title>
        <authorList>
            <person name="Poyet M."/>
            <person name="Groussin M."/>
            <person name="Gibbons S.M."/>
            <person name="Avila-Pacheco J."/>
            <person name="Jiang X."/>
            <person name="Kearney S.M."/>
            <person name="Perrotta A.R."/>
            <person name="Berdy B."/>
            <person name="Zhao S."/>
            <person name="Lieberman T.D."/>
            <person name="Swanson P.K."/>
            <person name="Smith M."/>
            <person name="Roesemann S."/>
            <person name="Alexander J.E."/>
            <person name="Rich S.A."/>
            <person name="Livny J."/>
            <person name="Vlamakis H."/>
            <person name="Clish C."/>
            <person name="Bullock K."/>
            <person name="Deik A."/>
            <person name="Scott J."/>
            <person name="Pierce K.A."/>
            <person name="Xavier R.J."/>
            <person name="Alm E.J."/>
        </authorList>
    </citation>
    <scope>NUCLEOTIDE SEQUENCE [LARGE SCALE GENOMIC DNA]</scope>
    <source>
        <strain evidence="3 5">BIOML-A58</strain>
    </source>
</reference>
<reference evidence="4" key="2">
    <citation type="submission" date="2023-08" db="EMBL/GenBank/DDBJ databases">
        <title>Mucin Metabolism Genes Underlie the Key Renovations of Bacteroides xylanisolvens Genomes in Captive Great Apes.</title>
        <authorList>
            <person name="Nishida A.H."/>
        </authorList>
    </citation>
    <scope>NUCLEOTIDE SEQUENCE</scope>
    <source>
        <strain evidence="4">P13.H9</strain>
    </source>
</reference>
<gene>
    <name evidence="3" type="ORF">GA398_14260</name>
    <name evidence="4" type="ORF">LD004_08600</name>
</gene>
<proteinExistence type="predicted"/>
<keyword evidence="2" id="KW-0472">Membrane</keyword>
<dbReference type="AlphaFoldDB" id="A0A7J5PV93"/>
<organism evidence="3 5">
    <name type="scientific">Bacteroides xylanisolvens</name>
    <dbReference type="NCBI Taxonomy" id="371601"/>
    <lineage>
        <taxon>Bacteria</taxon>
        <taxon>Pseudomonadati</taxon>
        <taxon>Bacteroidota</taxon>
        <taxon>Bacteroidia</taxon>
        <taxon>Bacteroidales</taxon>
        <taxon>Bacteroidaceae</taxon>
        <taxon>Bacteroides</taxon>
    </lineage>
</organism>
<evidence type="ECO:0000313" key="3">
    <source>
        <dbReference type="EMBL" id="KAB6146899.1"/>
    </source>
</evidence>
<feature type="transmembrane region" description="Helical" evidence="2">
    <location>
        <begin position="159"/>
        <end position="178"/>
    </location>
</feature>
<evidence type="ECO:0000313" key="5">
    <source>
        <dbReference type="Proteomes" id="UP000434604"/>
    </source>
</evidence>
<feature type="compositionally biased region" description="Polar residues" evidence="1">
    <location>
        <begin position="199"/>
        <end position="209"/>
    </location>
</feature>
<feature type="region of interest" description="Disordered" evidence="1">
    <location>
        <begin position="199"/>
        <end position="222"/>
    </location>
</feature>
<protein>
    <submittedName>
        <fullName evidence="3">Antitoxin</fullName>
    </submittedName>
</protein>
<dbReference type="RefSeq" id="WP_151934962.1">
    <property type="nucleotide sequence ID" value="NZ_JAIWXB010000015.1"/>
</dbReference>
<evidence type="ECO:0000313" key="4">
    <source>
        <dbReference type="EMBL" id="MCA4703675.1"/>
    </source>
</evidence>
<sequence length="222" mass="23249">MSKWATLLKYGKQVADSSLKYGKQAANSSAAKTMGDAMIHPQRTLTGLGKATKTAVVGGGMGYLAWENIVNDKPIVRTAADVLVGEETVDKGLEVAGKASDKVDNMMEKVGENMESISSSVSGVSGAWGGIGSFLKNMFGGNGLDMLGNFFGNIGKGNVSGLSMLGLVASSLLIFGRFGWLGKIAGALMGMMLIGSNSRGVQMEQPSQRESQDVQRNGGMRR</sequence>
<accession>A0A7J5PV93</accession>
<dbReference type="EMBL" id="JAIWYE010000017">
    <property type="protein sequence ID" value="MCA4703675.1"/>
    <property type="molecule type" value="Genomic_DNA"/>
</dbReference>
<evidence type="ECO:0000256" key="1">
    <source>
        <dbReference type="SAM" id="MobiDB-lite"/>
    </source>
</evidence>
<dbReference type="Proteomes" id="UP000434604">
    <property type="component" value="Unassembled WGS sequence"/>
</dbReference>
<keyword evidence="2" id="KW-1133">Transmembrane helix</keyword>
<dbReference type="Proteomes" id="UP001198461">
    <property type="component" value="Unassembled WGS sequence"/>
</dbReference>
<keyword evidence="2" id="KW-0812">Transmembrane</keyword>
<comment type="caution">
    <text evidence="3">The sequence shown here is derived from an EMBL/GenBank/DDBJ whole genome shotgun (WGS) entry which is preliminary data.</text>
</comment>
<dbReference type="EMBL" id="WDED01000020">
    <property type="protein sequence ID" value="KAB6146899.1"/>
    <property type="molecule type" value="Genomic_DNA"/>
</dbReference>
<evidence type="ECO:0000256" key="2">
    <source>
        <dbReference type="SAM" id="Phobius"/>
    </source>
</evidence>
<name>A0A7J5PV93_9BACE</name>